<dbReference type="NCBIfam" id="NF033547">
    <property type="entry name" value="transpos_IS1595"/>
    <property type="match status" value="1"/>
</dbReference>
<dbReference type="AlphaFoldDB" id="D4ZMB1"/>
<feature type="domain" description="ISXO2-like transposase" evidence="1">
    <location>
        <begin position="146"/>
        <end position="301"/>
    </location>
</feature>
<evidence type="ECO:0000313" key="3">
    <source>
        <dbReference type="Proteomes" id="UP000002350"/>
    </source>
</evidence>
<dbReference type="InterPro" id="IPR024445">
    <property type="entry name" value="Tnp_ISXO2-like"/>
</dbReference>
<dbReference type="RefSeq" id="WP_013052109.1">
    <property type="nucleotide sequence ID" value="NC_014012.1"/>
</dbReference>
<sequence>MKAKLFVSKLNQLTKALISMTPAQREIVHQSIQALDSEISIDELIQPLFDAKSQCPHCDSSQFKKWGKAGGIQRYRCNNCSKTFNNKTKTPLARLHKSHIWQAYAHCMQLRLTLRQAAKICDINLKTAFLWRHRFLQAQAGKNDDKLSGIIEVDEFFLAYSEKGSKTLSYRQKARNRGGNIDKRTKKGQVAILLSIDRSKHMIAPILSANTSSEIAINLIDNIEENSVLCSDGSWAYVKIAAQKGCDHKRLINNKIRVMENIYHIQTVNGAIANFKAWINGSMKGVATKYLSHYLAWFKENSAKLDKQQILLSAYGRQQHYGT</sequence>
<dbReference type="Proteomes" id="UP000002350">
    <property type="component" value="Chromosome"/>
</dbReference>
<dbReference type="KEGG" id="svo:SVI_2839"/>
<dbReference type="eggNOG" id="COG3677">
    <property type="taxonomic scope" value="Bacteria"/>
</dbReference>
<accession>D4ZMB1</accession>
<evidence type="ECO:0000259" key="1">
    <source>
        <dbReference type="SMART" id="SM01126"/>
    </source>
</evidence>
<keyword evidence="3" id="KW-1185">Reference proteome</keyword>
<reference evidence="3" key="1">
    <citation type="journal article" date="2010" name="Mol. Biosyst.">
        <title>Complete genome sequence and comparative analysis of Shewanella violacea, a psychrophilic and piezophilic bacterium from deep sea floor sediments.</title>
        <authorList>
            <person name="Aono E."/>
            <person name="Baba T."/>
            <person name="Ara T."/>
            <person name="Nishi T."/>
            <person name="Nakamichi T."/>
            <person name="Inamoto E."/>
            <person name="Toyonaga H."/>
            <person name="Hasegawa M."/>
            <person name="Takai Y."/>
            <person name="Okumura Y."/>
            <person name="Baba M."/>
            <person name="Tomita M."/>
            <person name="Kato C."/>
            <person name="Oshima T."/>
            <person name="Nakasone K."/>
            <person name="Mori H."/>
        </authorList>
    </citation>
    <scope>NUCLEOTIDE SEQUENCE [LARGE SCALE GENOMIC DNA]</scope>
    <source>
        <strain evidence="3">JCM 10179 / CIP 106290 / LMG 19151 / DSS12</strain>
    </source>
</reference>
<name>D4ZMB1_SHEVD</name>
<protein>
    <submittedName>
        <fullName evidence="2">Transposase, putative</fullName>
    </submittedName>
</protein>
<dbReference type="SMART" id="SM01126">
    <property type="entry name" value="DDE_Tnp_IS1595"/>
    <property type="match status" value="1"/>
</dbReference>
<dbReference type="HOGENOM" id="CLU_048546_0_1_6"/>
<gene>
    <name evidence="2" type="ordered locus">SVI_2839</name>
</gene>
<evidence type="ECO:0000313" key="2">
    <source>
        <dbReference type="EMBL" id="BAJ02810.1"/>
    </source>
</evidence>
<dbReference type="STRING" id="637905.SVI_2839"/>
<dbReference type="EMBL" id="AP011177">
    <property type="protein sequence ID" value="BAJ02810.1"/>
    <property type="molecule type" value="Genomic_DNA"/>
</dbReference>
<dbReference type="OrthoDB" id="5589846at2"/>
<dbReference type="PANTHER" id="PTHR33293">
    <property type="entry name" value="INSERTION ELEMENT IS1 1 PROTEIN INSB-RELATED"/>
    <property type="match status" value="1"/>
</dbReference>
<proteinExistence type="predicted"/>
<dbReference type="Pfam" id="PF12762">
    <property type="entry name" value="DDE_Tnp_IS1595"/>
    <property type="match status" value="1"/>
</dbReference>
<dbReference type="InterPro" id="IPR051354">
    <property type="entry name" value="Transposase_27_IS1"/>
</dbReference>
<organism evidence="2 3">
    <name type="scientific">Shewanella violacea (strain JCM 10179 / CIP 106290 / LMG 19151 / DSS12)</name>
    <dbReference type="NCBI Taxonomy" id="637905"/>
    <lineage>
        <taxon>Bacteria</taxon>
        <taxon>Pseudomonadati</taxon>
        <taxon>Pseudomonadota</taxon>
        <taxon>Gammaproteobacteria</taxon>
        <taxon>Alteromonadales</taxon>
        <taxon>Shewanellaceae</taxon>
        <taxon>Shewanella</taxon>
    </lineage>
</organism>
<dbReference type="PANTHER" id="PTHR33293:SF2">
    <property type="entry name" value="TRANSPOSASE"/>
    <property type="match status" value="1"/>
</dbReference>